<reference evidence="1 2" key="2">
    <citation type="journal article" date="2022" name="Mol. Ecol. Resour.">
        <title>The genomes of chicory, endive, great burdock and yacon provide insights into Asteraceae paleo-polyploidization history and plant inulin production.</title>
        <authorList>
            <person name="Fan W."/>
            <person name="Wang S."/>
            <person name="Wang H."/>
            <person name="Wang A."/>
            <person name="Jiang F."/>
            <person name="Liu H."/>
            <person name="Zhao H."/>
            <person name="Xu D."/>
            <person name="Zhang Y."/>
        </authorList>
    </citation>
    <scope>NUCLEOTIDE SEQUENCE [LARGE SCALE GENOMIC DNA]</scope>
    <source>
        <strain evidence="2">cv. Yunnan</strain>
        <tissue evidence="1">Leaves</tissue>
    </source>
</reference>
<evidence type="ECO:0000313" key="1">
    <source>
        <dbReference type="EMBL" id="KAI3676571.1"/>
    </source>
</evidence>
<sequence>MTGTGTEWKLADHPKLPKGKIIAVVVLDGWGEASPDEYNCIHSAPDRWRLVKAHGKAVGLPTDDDMGNSEVGHNALGAGRIFAQGAKLVDLALASGKIYEDEGFNYIKESFANNTLHLIGLMSDGDVHSRLDQLQLLLKGASERGAKRIRVHVLTDGRDVVDGSSVGFAETLEKDLAELRGKGVDAQVASGGGRMYVTLDRYENDWEVVKRGWDAQVLGEAPHKFTSVVEAIKKLREAPNANDQYLPPFVIVDESGKPVRVNIPNGDMVGHTGDIEATVVACKAADQAVKMILDAITEVGGIYVVTADHGNAEDMVKRNKKGEPLVDKDGKVQIQTSHTLQPVPVAIGGPGLAGGVKYRKDVPDGGLANVAATVMNLHGFVAPNDYETTLIEVVD</sequence>
<dbReference type="Proteomes" id="UP001056120">
    <property type="component" value="Linkage Group LG29"/>
</dbReference>
<dbReference type="EMBL" id="CM042046">
    <property type="protein sequence ID" value="KAI3676571.1"/>
    <property type="molecule type" value="Genomic_DNA"/>
</dbReference>
<organism evidence="1 2">
    <name type="scientific">Smallanthus sonchifolius</name>
    <dbReference type="NCBI Taxonomy" id="185202"/>
    <lineage>
        <taxon>Eukaryota</taxon>
        <taxon>Viridiplantae</taxon>
        <taxon>Streptophyta</taxon>
        <taxon>Embryophyta</taxon>
        <taxon>Tracheophyta</taxon>
        <taxon>Spermatophyta</taxon>
        <taxon>Magnoliopsida</taxon>
        <taxon>eudicotyledons</taxon>
        <taxon>Gunneridae</taxon>
        <taxon>Pentapetalae</taxon>
        <taxon>asterids</taxon>
        <taxon>campanulids</taxon>
        <taxon>Asterales</taxon>
        <taxon>Asteraceae</taxon>
        <taxon>Asteroideae</taxon>
        <taxon>Heliantheae alliance</taxon>
        <taxon>Millerieae</taxon>
        <taxon>Smallanthus</taxon>
    </lineage>
</organism>
<evidence type="ECO:0000313" key="2">
    <source>
        <dbReference type="Proteomes" id="UP001056120"/>
    </source>
</evidence>
<accession>A0ACB8XZ85</accession>
<name>A0ACB8XZ85_9ASTR</name>
<proteinExistence type="predicted"/>
<comment type="caution">
    <text evidence="1">The sequence shown here is derived from an EMBL/GenBank/DDBJ whole genome shotgun (WGS) entry which is preliminary data.</text>
</comment>
<keyword evidence="2" id="KW-1185">Reference proteome</keyword>
<protein>
    <submittedName>
        <fullName evidence="1">Uncharacterized protein</fullName>
    </submittedName>
</protein>
<reference evidence="2" key="1">
    <citation type="journal article" date="2022" name="Mol. Ecol. Resour.">
        <title>The genomes of chicory, endive, great burdock and yacon provide insights into Asteraceae palaeo-polyploidization history and plant inulin production.</title>
        <authorList>
            <person name="Fan W."/>
            <person name="Wang S."/>
            <person name="Wang H."/>
            <person name="Wang A."/>
            <person name="Jiang F."/>
            <person name="Liu H."/>
            <person name="Zhao H."/>
            <person name="Xu D."/>
            <person name="Zhang Y."/>
        </authorList>
    </citation>
    <scope>NUCLEOTIDE SEQUENCE [LARGE SCALE GENOMIC DNA]</scope>
    <source>
        <strain evidence="2">cv. Yunnan</strain>
    </source>
</reference>
<gene>
    <name evidence="1" type="ORF">L1987_86182</name>
</gene>